<evidence type="ECO:0000256" key="1">
    <source>
        <dbReference type="SAM" id="MobiDB-lite"/>
    </source>
</evidence>
<sequence>MSEDNEKLLDREQVWDVLQFADSFYRGFKGMGLYTPEILHQNLLNLENIAEAPTYDKVTKALSDAANNIDDLRGFCNYMEYFDTLYNKVLDYKAGILSFDLAMVCNNASTEKDYKSKEYREDKERVNKFLFNFDYIGALRSVTKNLLRSGVHYAWFRETTKNDGGNQKYALQTLPQMYCETTGYSNLGMLFDVNLTFLLSGTVDIDLYDPIFGKYYKELFNETSGNNYIPSNALNKRTGSWAYWVQTSPYDGAWCFTYDASSFKNVPPLANLMRNTVLDAEVQKLQYDKDFATAYGILVGEIRMKKDSKQPNDFAIDPKLLGTLLNVAQQGLKKNIKIGALPTENNKFFQYEDQNPNMYGTQNQTTASTGINASRIIYSSDRVSEAELIAQITADAAPLKALYSQFAQFMTFFANRKTRKYKFTFWFDGIDYWFDKEDRREAILDASDRGLVLNESAFAQAFGYPPHIFSRMLSEAKFGDMQDKLSQLVSIHTASSTVDDKGGRPRKKRVETSSRDYDKWKTGKRT</sequence>
<protein>
    <submittedName>
        <fullName evidence="2">Portal protein</fullName>
    </submittedName>
</protein>
<proteinExistence type="predicted"/>
<feature type="region of interest" description="Disordered" evidence="1">
    <location>
        <begin position="496"/>
        <end position="526"/>
    </location>
</feature>
<organism evidence="2">
    <name type="scientific">Siphoviridae sp. ctTBR23</name>
    <dbReference type="NCBI Taxonomy" id="2825515"/>
    <lineage>
        <taxon>Viruses</taxon>
        <taxon>Duplodnaviria</taxon>
        <taxon>Heunggongvirae</taxon>
        <taxon>Uroviricota</taxon>
        <taxon>Caudoviricetes</taxon>
    </lineage>
</organism>
<reference evidence="2" key="1">
    <citation type="journal article" date="2021" name="Proc. Natl. Acad. Sci. U.S.A.">
        <title>A Catalog of Tens of Thousands of Viruses from Human Metagenomes Reveals Hidden Associations with Chronic Diseases.</title>
        <authorList>
            <person name="Tisza M.J."/>
            <person name="Buck C.B."/>
        </authorList>
    </citation>
    <scope>NUCLEOTIDE SEQUENCE</scope>
    <source>
        <strain evidence="2">CtTBR23</strain>
    </source>
</reference>
<feature type="compositionally biased region" description="Basic and acidic residues" evidence="1">
    <location>
        <begin position="510"/>
        <end position="526"/>
    </location>
</feature>
<accession>A0A8S5P1K1</accession>
<evidence type="ECO:0000313" key="2">
    <source>
        <dbReference type="EMBL" id="DAE00100.1"/>
    </source>
</evidence>
<name>A0A8S5P1K1_9CAUD</name>
<dbReference type="EMBL" id="BK015299">
    <property type="protein sequence ID" value="DAE00100.1"/>
    <property type="molecule type" value="Genomic_DNA"/>
</dbReference>